<dbReference type="InterPro" id="IPR010985">
    <property type="entry name" value="Ribbon_hlx_hlx"/>
</dbReference>
<sequence>MSVPAKEKRIDIRVSQPQKELLEKAADLKGMSLSSYLLSRGLEAAREDIESHQRLILSDRDRDLFLDLLANPPAPNRALQKAMQQYREEYESGEMDY</sequence>
<reference evidence="3 4" key="1">
    <citation type="submission" date="2024-01" db="EMBL/GenBank/DDBJ databases">
        <title>Genomic insights into the taxonomy and metabolism of the cyanobacterium Pannus brasiliensis CCIBt3594.</title>
        <authorList>
            <person name="Machado M."/>
            <person name="Botero N.B."/>
            <person name="Andreote A.P.D."/>
            <person name="Feitosa A.M.T."/>
            <person name="Popin R."/>
            <person name="Sivonen K."/>
            <person name="Fiore M.F."/>
        </authorList>
    </citation>
    <scope>NUCLEOTIDE SEQUENCE [LARGE SCALE GENOMIC DNA]</scope>
    <source>
        <strain evidence="3 4">CCIBt3594</strain>
    </source>
</reference>
<evidence type="ECO:0000256" key="2">
    <source>
        <dbReference type="ARBA" id="ARBA00049988"/>
    </source>
</evidence>
<dbReference type="GO" id="GO:0006355">
    <property type="term" value="P:regulation of DNA-templated transcription"/>
    <property type="evidence" value="ECO:0007669"/>
    <property type="project" value="InterPro"/>
</dbReference>
<dbReference type="RefSeq" id="WP_332867428.1">
    <property type="nucleotide sequence ID" value="NZ_JBAFSM010000067.1"/>
</dbReference>
<dbReference type="AlphaFoldDB" id="A0AAW9QZJ6"/>
<name>A0AAW9QZJ6_9CHRO</name>
<dbReference type="SUPFAM" id="SSF47598">
    <property type="entry name" value="Ribbon-helix-helix"/>
    <property type="match status" value="1"/>
</dbReference>
<dbReference type="Gene3D" id="1.20.5.780">
    <property type="entry name" value="Single helix bin"/>
    <property type="match status" value="1"/>
</dbReference>
<dbReference type="Pfam" id="PF08681">
    <property type="entry name" value="TacA1"/>
    <property type="match status" value="1"/>
</dbReference>
<gene>
    <name evidence="3" type="ORF">V0288_22710</name>
</gene>
<keyword evidence="1" id="KW-1277">Toxin-antitoxin system</keyword>
<dbReference type="InterPro" id="IPR014795">
    <property type="entry name" value="TacA_1-like"/>
</dbReference>
<dbReference type="PANTHER" id="PTHR35401:SF2">
    <property type="entry name" value="ABC-TYPE TRANSPORT SYSTEM"/>
    <property type="match status" value="1"/>
</dbReference>
<dbReference type="PANTHER" id="PTHR35401">
    <property type="entry name" value="COPG FAMILY HELIX-TURN-HELIX PROTEIN-RELATED-RELATED"/>
    <property type="match status" value="1"/>
</dbReference>
<evidence type="ECO:0000256" key="1">
    <source>
        <dbReference type="ARBA" id="ARBA00022649"/>
    </source>
</evidence>
<keyword evidence="4" id="KW-1185">Reference proteome</keyword>
<comment type="caution">
    <text evidence="3">The sequence shown here is derived from an EMBL/GenBank/DDBJ whole genome shotgun (WGS) entry which is preliminary data.</text>
</comment>
<evidence type="ECO:0000313" key="4">
    <source>
        <dbReference type="Proteomes" id="UP001328733"/>
    </source>
</evidence>
<proteinExistence type="inferred from homology"/>
<organism evidence="3 4">
    <name type="scientific">Pannus brasiliensis CCIBt3594</name>
    <dbReference type="NCBI Taxonomy" id="1427578"/>
    <lineage>
        <taxon>Bacteria</taxon>
        <taxon>Bacillati</taxon>
        <taxon>Cyanobacteriota</taxon>
        <taxon>Cyanophyceae</taxon>
        <taxon>Oscillatoriophycideae</taxon>
        <taxon>Chroococcales</taxon>
        <taxon>Microcystaceae</taxon>
        <taxon>Pannus</taxon>
    </lineage>
</organism>
<evidence type="ECO:0000313" key="3">
    <source>
        <dbReference type="EMBL" id="MEG3439957.1"/>
    </source>
</evidence>
<accession>A0AAW9QZJ6</accession>
<dbReference type="EMBL" id="JBAFSM010000067">
    <property type="protein sequence ID" value="MEG3439957.1"/>
    <property type="molecule type" value="Genomic_DNA"/>
</dbReference>
<dbReference type="Proteomes" id="UP001328733">
    <property type="component" value="Unassembled WGS sequence"/>
</dbReference>
<protein>
    <submittedName>
        <fullName evidence="3">DUF1778 domain-containing protein</fullName>
    </submittedName>
</protein>
<comment type="similarity">
    <text evidence="2">Belongs to the TacA antitoxin family.</text>
</comment>